<dbReference type="PROSITE" id="PS50280">
    <property type="entry name" value="SET"/>
    <property type="match status" value="1"/>
</dbReference>
<dbReference type="InterPro" id="IPR050869">
    <property type="entry name" value="H3K4_H4K5_MeTrfase"/>
</dbReference>
<dbReference type="PANTHER" id="PTHR12197">
    <property type="entry name" value="HISTONE-LYSINE N-METHYLTRANSFERASE SMYD"/>
    <property type="match status" value="1"/>
</dbReference>
<dbReference type="AlphaFoldDB" id="A0AAW2YI73"/>
<keyword evidence="2" id="KW-0863">Zinc-finger</keyword>
<organism evidence="5 6">
    <name type="scientific">Acrasis kona</name>
    <dbReference type="NCBI Taxonomy" id="1008807"/>
    <lineage>
        <taxon>Eukaryota</taxon>
        <taxon>Discoba</taxon>
        <taxon>Heterolobosea</taxon>
        <taxon>Tetramitia</taxon>
        <taxon>Eutetramitia</taxon>
        <taxon>Acrasidae</taxon>
        <taxon>Acrasis</taxon>
    </lineage>
</organism>
<dbReference type="EMBL" id="JAOPGA020000134">
    <property type="protein sequence ID" value="KAL0477048.1"/>
    <property type="molecule type" value="Genomic_DNA"/>
</dbReference>
<dbReference type="SMART" id="SM00317">
    <property type="entry name" value="SET"/>
    <property type="match status" value="1"/>
</dbReference>
<dbReference type="Gene3D" id="6.10.140.2220">
    <property type="match status" value="1"/>
</dbReference>
<dbReference type="Gene3D" id="2.170.270.10">
    <property type="entry name" value="SET domain"/>
    <property type="match status" value="1"/>
</dbReference>
<proteinExistence type="predicted"/>
<dbReference type="SUPFAM" id="SSF82199">
    <property type="entry name" value="SET domain"/>
    <property type="match status" value="1"/>
</dbReference>
<evidence type="ECO:0000256" key="1">
    <source>
        <dbReference type="ARBA" id="ARBA00022723"/>
    </source>
</evidence>
<evidence type="ECO:0000313" key="6">
    <source>
        <dbReference type="Proteomes" id="UP001431209"/>
    </source>
</evidence>
<evidence type="ECO:0000256" key="3">
    <source>
        <dbReference type="ARBA" id="ARBA00022833"/>
    </source>
</evidence>
<dbReference type="GO" id="GO:0008270">
    <property type="term" value="F:zinc ion binding"/>
    <property type="evidence" value="ECO:0007669"/>
    <property type="project" value="UniProtKB-KW"/>
</dbReference>
<dbReference type="GO" id="GO:0005634">
    <property type="term" value="C:nucleus"/>
    <property type="evidence" value="ECO:0007669"/>
    <property type="project" value="TreeGrafter"/>
</dbReference>
<comment type="caution">
    <text evidence="5">The sequence shown here is derived from an EMBL/GenBank/DDBJ whole genome shotgun (WGS) entry which is preliminary data.</text>
</comment>
<accession>A0AAW2YI73</accession>
<name>A0AAW2YI73_9EUKA</name>
<dbReference type="Pfam" id="PF00856">
    <property type="entry name" value="SET"/>
    <property type="match status" value="1"/>
</dbReference>
<keyword evidence="1" id="KW-0479">Metal-binding</keyword>
<dbReference type="PANTHER" id="PTHR12197:SF251">
    <property type="entry name" value="EG:BACR7C10.4 PROTEIN"/>
    <property type="match status" value="1"/>
</dbReference>
<dbReference type="InterPro" id="IPR001214">
    <property type="entry name" value="SET_dom"/>
</dbReference>
<evidence type="ECO:0000313" key="5">
    <source>
        <dbReference type="EMBL" id="KAL0477048.1"/>
    </source>
</evidence>
<dbReference type="InterPro" id="IPR046341">
    <property type="entry name" value="SET_dom_sf"/>
</dbReference>
<protein>
    <recommendedName>
        <fullName evidence="4">SET domain-containing protein</fullName>
    </recommendedName>
</protein>
<dbReference type="PROSITE" id="PS01360">
    <property type="entry name" value="ZF_MYND_1"/>
    <property type="match status" value="1"/>
</dbReference>
<feature type="domain" description="SET" evidence="4">
    <location>
        <begin position="70"/>
        <end position="209"/>
    </location>
</feature>
<gene>
    <name evidence="5" type="ORF">AKO1_005588</name>
</gene>
<sequence length="296" mass="33504">MITTPFATSICKNFNTKVCHKCFKETVKKQPFQCNSCKEVYFCSTQCQDDANCHPDVECKSLGGIKLHSNKTKLSSDEMSDVRTIVAILSRRDINSDYSKVEKLVCNRPIDKSSERYLTAMAQFIIKITNCDLVVDQIIDLVCSVRCNAFGLWNKKQQCVATALCPEASFFNHSCAPNCSRDSAMSGNKIVVRTIRPVKCGSELCISYVDPQIEFEARRDLLKSAYYFSCRCQRCANPSDKLNEAIKSFFCPRASCNGLLVPEDVNSVSRRCKLCERRCVKDDWLVKADELDIHLK</sequence>
<evidence type="ECO:0000259" key="4">
    <source>
        <dbReference type="PROSITE" id="PS50280"/>
    </source>
</evidence>
<dbReference type="Proteomes" id="UP001431209">
    <property type="component" value="Unassembled WGS sequence"/>
</dbReference>
<reference evidence="5 6" key="1">
    <citation type="submission" date="2024-03" db="EMBL/GenBank/DDBJ databases">
        <title>The Acrasis kona genome and developmental transcriptomes reveal deep origins of eukaryotic multicellular pathways.</title>
        <authorList>
            <person name="Sheikh S."/>
            <person name="Fu C.-J."/>
            <person name="Brown M.W."/>
            <person name="Baldauf S.L."/>
        </authorList>
    </citation>
    <scope>NUCLEOTIDE SEQUENCE [LARGE SCALE GENOMIC DNA]</scope>
    <source>
        <strain evidence="5 6">ATCC MYA-3509</strain>
    </source>
</reference>
<keyword evidence="6" id="KW-1185">Reference proteome</keyword>
<keyword evidence="3" id="KW-0862">Zinc</keyword>
<evidence type="ECO:0000256" key="2">
    <source>
        <dbReference type="ARBA" id="ARBA00022771"/>
    </source>
</evidence>
<dbReference type="Gene3D" id="1.10.220.160">
    <property type="match status" value="1"/>
</dbReference>
<dbReference type="InterPro" id="IPR002893">
    <property type="entry name" value="Znf_MYND"/>
</dbReference>